<dbReference type="AlphaFoldDB" id="A0A438MYH7"/>
<feature type="compositionally biased region" description="Pro residues" evidence="5">
    <location>
        <begin position="999"/>
        <end position="1011"/>
    </location>
</feature>
<dbReference type="SUPFAM" id="SSF69340">
    <property type="entry name" value="C-terminal domain of adenylylcyclase associated protein"/>
    <property type="match status" value="1"/>
</dbReference>
<feature type="compositionally biased region" description="Basic and acidic residues" evidence="5">
    <location>
        <begin position="453"/>
        <end position="467"/>
    </location>
</feature>
<dbReference type="InterPro" id="IPR016098">
    <property type="entry name" value="CAP/MinC_C"/>
</dbReference>
<dbReference type="Gene3D" id="2.160.20.70">
    <property type="match status" value="1"/>
</dbReference>
<feature type="compositionally biased region" description="Polar residues" evidence="5">
    <location>
        <begin position="601"/>
        <end position="618"/>
    </location>
</feature>
<evidence type="ECO:0000256" key="1">
    <source>
        <dbReference type="ARBA" id="ARBA00007659"/>
    </source>
</evidence>
<dbReference type="OrthoDB" id="77251at2759"/>
<feature type="signal peptide" evidence="7">
    <location>
        <begin position="1"/>
        <end position="18"/>
    </location>
</feature>
<evidence type="ECO:0000256" key="6">
    <source>
        <dbReference type="SAM" id="Phobius"/>
    </source>
</evidence>
<dbReference type="InterPro" id="IPR036223">
    <property type="entry name" value="CAP_C_sf"/>
</dbReference>
<dbReference type="PANTHER" id="PTHR10652:SF0">
    <property type="entry name" value="ADENYLYL CYCLASE-ASSOCIATED PROTEIN"/>
    <property type="match status" value="1"/>
</dbReference>
<comment type="function">
    <text evidence="2">The N-terminal domain binds to adenylyl cyclase, thereby enabling adenylyl cyclase to be activated by upstream regulatory signals, such as Ras. The C-terminal domain is required for normal cellular morphology and growth control.</text>
</comment>
<feature type="compositionally biased region" description="Basic and acidic residues" evidence="5">
    <location>
        <begin position="1087"/>
        <end position="1100"/>
    </location>
</feature>
<dbReference type="InterPro" id="IPR013992">
    <property type="entry name" value="Adenylate_cyclase-assoc_CAP_N"/>
</dbReference>
<evidence type="ECO:0000259" key="8">
    <source>
        <dbReference type="PROSITE" id="PS51329"/>
    </source>
</evidence>
<name>A0A438MYH7_EXOME</name>
<evidence type="ECO:0000313" key="10">
    <source>
        <dbReference type="Proteomes" id="UP000288859"/>
    </source>
</evidence>
<feature type="chain" id="PRO_5019139098" description="Adenylyl cyclase-associated protein" evidence="7">
    <location>
        <begin position="19"/>
        <end position="1257"/>
    </location>
</feature>
<dbReference type="VEuPathDB" id="FungiDB:PV10_00965"/>
<protein>
    <recommendedName>
        <fullName evidence="3 4">Adenylyl cyclase-associated protein</fullName>
    </recommendedName>
</protein>
<dbReference type="InterPro" id="IPR017901">
    <property type="entry name" value="C-CAP_CF_C-like"/>
</dbReference>
<comment type="similarity">
    <text evidence="1 4">Belongs to the CAP family.</text>
</comment>
<dbReference type="GO" id="GO:0019933">
    <property type="term" value="P:cAMP-mediated signaling"/>
    <property type="evidence" value="ECO:0007669"/>
    <property type="project" value="TreeGrafter"/>
</dbReference>
<dbReference type="EMBL" id="NAJM01000042">
    <property type="protein sequence ID" value="RVX67970.1"/>
    <property type="molecule type" value="Genomic_DNA"/>
</dbReference>
<feature type="region of interest" description="Disordered" evidence="5">
    <location>
        <begin position="600"/>
        <end position="622"/>
    </location>
</feature>
<keyword evidence="6" id="KW-0812">Transmembrane</keyword>
<keyword evidence="7" id="KW-0732">Signal</keyword>
<feature type="domain" description="C-CAP/cofactor C-like" evidence="8">
    <location>
        <begin position="1097"/>
        <end position="1235"/>
    </location>
</feature>
<evidence type="ECO:0000256" key="4">
    <source>
        <dbReference type="RuleBase" id="RU000647"/>
    </source>
</evidence>
<dbReference type="GO" id="GO:0005737">
    <property type="term" value="C:cytoplasm"/>
    <property type="evidence" value="ECO:0007669"/>
    <property type="project" value="TreeGrafter"/>
</dbReference>
<dbReference type="InterPro" id="IPR053950">
    <property type="entry name" value="CAP_N"/>
</dbReference>
<dbReference type="PROSITE" id="PS51329">
    <property type="entry name" value="C_CAP_COFACTOR_C"/>
    <property type="match status" value="1"/>
</dbReference>
<dbReference type="FunFam" id="1.25.40.330:FF:000001">
    <property type="entry name" value="Adenylyl cyclase-associated protein"/>
    <property type="match status" value="1"/>
</dbReference>
<evidence type="ECO:0000256" key="7">
    <source>
        <dbReference type="SAM" id="SignalP"/>
    </source>
</evidence>
<feature type="compositionally biased region" description="Low complexity" evidence="5">
    <location>
        <begin position="783"/>
        <end position="798"/>
    </location>
</feature>
<feature type="compositionally biased region" description="Polar residues" evidence="5">
    <location>
        <begin position="1039"/>
        <end position="1050"/>
    </location>
</feature>
<accession>A0A438MYH7</accession>
<dbReference type="InterPro" id="IPR036222">
    <property type="entry name" value="CAP_N_sf"/>
</dbReference>
<dbReference type="SMART" id="SM00673">
    <property type="entry name" value="CARP"/>
    <property type="match status" value="2"/>
</dbReference>
<feature type="region of interest" description="Disordered" evidence="5">
    <location>
        <begin position="357"/>
        <end position="468"/>
    </location>
</feature>
<reference evidence="9 10" key="1">
    <citation type="submission" date="2017-03" db="EMBL/GenBank/DDBJ databases">
        <title>Genomes of endolithic fungi from Antarctica.</title>
        <authorList>
            <person name="Coleine C."/>
            <person name="Masonjones S."/>
            <person name="Stajich J.E."/>
        </authorList>
    </citation>
    <scope>NUCLEOTIDE SEQUENCE [LARGE SCALE GENOMIC DNA]</scope>
    <source>
        <strain evidence="9 10">CCFEE 6314</strain>
    </source>
</reference>
<evidence type="ECO:0000313" key="9">
    <source>
        <dbReference type="EMBL" id="RVX67970.1"/>
    </source>
</evidence>
<dbReference type="PROSITE" id="PS01088">
    <property type="entry name" value="CAP_1"/>
    <property type="match status" value="1"/>
</dbReference>
<dbReference type="Pfam" id="PF01213">
    <property type="entry name" value="CAP_N-CM"/>
    <property type="match status" value="1"/>
</dbReference>
<proteinExistence type="inferred from homology"/>
<dbReference type="InterPro" id="IPR006599">
    <property type="entry name" value="CARP_motif"/>
</dbReference>
<dbReference type="PANTHER" id="PTHR10652">
    <property type="entry name" value="ADENYLYL CYCLASE-ASSOCIATED PROTEIN"/>
    <property type="match status" value="1"/>
</dbReference>
<gene>
    <name evidence="9" type="ORF">B0A52_08380</name>
</gene>
<feature type="transmembrane region" description="Helical" evidence="6">
    <location>
        <begin position="488"/>
        <end position="509"/>
    </location>
</feature>
<dbReference type="FunFam" id="2.160.20.70:FF:000008">
    <property type="entry name" value="Adenylyl cyclase-associated protein"/>
    <property type="match status" value="1"/>
</dbReference>
<dbReference type="Gene3D" id="1.25.40.330">
    <property type="entry name" value="Adenylate cyclase-associated CAP, N-terminal domain"/>
    <property type="match status" value="1"/>
</dbReference>
<dbReference type="GO" id="GO:0007015">
    <property type="term" value="P:actin filament organization"/>
    <property type="evidence" value="ECO:0007669"/>
    <property type="project" value="TreeGrafter"/>
</dbReference>
<dbReference type="SUPFAM" id="SSF101278">
    <property type="entry name" value="N-terminal domain of adenylylcyclase associated protein, CAP"/>
    <property type="match status" value="1"/>
</dbReference>
<evidence type="ECO:0000256" key="3">
    <source>
        <dbReference type="ARBA" id="ARBA00072052"/>
    </source>
</evidence>
<dbReference type="InterPro" id="IPR013912">
    <property type="entry name" value="Adenylate_cyclase-assoc_CAP_C"/>
</dbReference>
<comment type="caution">
    <text evidence="9">The sequence shown here is derived from an EMBL/GenBank/DDBJ whole genome shotgun (WGS) entry which is preliminary data.</text>
</comment>
<dbReference type="Pfam" id="PF21938">
    <property type="entry name" value="CAP_N"/>
    <property type="match status" value="1"/>
</dbReference>
<dbReference type="Pfam" id="PF08603">
    <property type="entry name" value="CAP_C"/>
    <property type="match status" value="1"/>
</dbReference>
<sequence length="1257" mass="136477">MRPSWIQAATFLSSLASAAIIPRTPTFDHSAKDITTVAGTTGPELLSVTFRAPCPGCFDGSEDGLELTLEIDSAEEECARTRPRLNGVALTSNAHDAVLTGNVALKVGRSDDSGDADIEAKFTSTCIRGQASFLTVQFTNPTADEQSQAASGFTTSFTQVGQPAILRLRNRPTVNVQPLKICKSWVFPSDSQRVSLTAPAPTPDTSRDEMMDDQYKKLDELFGQLADKHDEIYSTEKAIISMVKDEFRSCSTIRCWWDTAKSKIPIVCKMFTAHWTHHKTRVSGCIQGKAQAACTTEEPSVPAKEHGSTNDEVDGVVKTASSTFATRADTTPTATPTANDMHLAVAPTVLPAALDVDVSTSEPPSVKDTTDSEPQGHHSPPPGFEPWKGDGPPPWHHGPPPWFKPGDHRGPPPWFKPGEHHGPPPWFKPGEGHHGPPPWARPWRGNSPPPWAHGHEDHTQEKPESHSTRLGLGSFHLTGDRSVFDYKLALIVILFILTIVIGGVFFKLIRMCRDPRRRAERAAWVEERRTRRLYRKAACKHKWRTWWSQLFCLMSANFEEKMANLPGQGRENENVLHRQIRTLRDVASLVRNLVAAEEGRSQIQADGASESSSQSDQTPAPVYVASLSPPPSYFAPPQYEEEIRGEITVVEGFTYTPSHSGYTPSSIGDAAESSIVDCSPRLSFETGTLNTSGLVRSSASEQEARTRYISILLPFNKGTQARPQIPILFTENLDTSLLLKMAAQGNMHNLTTLIKRLEAATSRLEDIASSTNGQQAESNGLVGAALGSSGSLSATPEQPASPPEPLPRSVEAFDKLVEEDVGAFVKASEKIGDLVEQQARAVKQAFEAERTYLLVAAKAKQPDVQPPELMTELHRHTSAVDELREGNRPSPLFTHLSAVSEGIVALGWIVEKRPGDFVTDTLGGAQYYGNKVLKEYKEKDKAHVEYIQAYYKIFRSLAAYVKEYFATGLVWNNKDGIDAVEALKQIQSGGSKPASSPAGGPPPPPPPPPLPQFDNDGPPAPPPPPAAGGASGGGDMSAVFNQLNQGSAVTSGLRKVDKSQMTHKNPNLRTNSSNSSSGRGKSPLPSKKPDNLRSKKPGRKELDGNKWIVENFENTQAEIIEISAELNQSILISKCNKAVIKVTGKANAIAIDNCNGLSILVESLVSSLDVIKANKFQLQIDGVVPTLLFDQVDGAQIYLSNASLGTEIFTSKSSAVNVVLPPKDDSEDDSKELPLPEQIRSVVKDGTLVSEIVEHAG</sequence>
<dbReference type="Proteomes" id="UP000288859">
    <property type="component" value="Unassembled WGS sequence"/>
</dbReference>
<organism evidence="9 10">
    <name type="scientific">Exophiala mesophila</name>
    <name type="common">Black yeast-like fungus</name>
    <dbReference type="NCBI Taxonomy" id="212818"/>
    <lineage>
        <taxon>Eukaryota</taxon>
        <taxon>Fungi</taxon>
        <taxon>Dikarya</taxon>
        <taxon>Ascomycota</taxon>
        <taxon>Pezizomycotina</taxon>
        <taxon>Eurotiomycetes</taxon>
        <taxon>Chaetothyriomycetidae</taxon>
        <taxon>Chaetothyriales</taxon>
        <taxon>Herpotrichiellaceae</taxon>
        <taxon>Exophiala</taxon>
    </lineage>
</organism>
<feature type="region of interest" description="Disordered" evidence="5">
    <location>
        <begin position="783"/>
        <end position="808"/>
    </location>
</feature>
<dbReference type="GO" id="GO:0008179">
    <property type="term" value="F:adenylate cyclase binding"/>
    <property type="evidence" value="ECO:0007669"/>
    <property type="project" value="TreeGrafter"/>
</dbReference>
<keyword evidence="6" id="KW-0472">Membrane</keyword>
<keyword evidence="6" id="KW-1133">Transmembrane helix</keyword>
<evidence type="ECO:0000256" key="2">
    <source>
        <dbReference type="ARBA" id="ARBA00054756"/>
    </source>
</evidence>
<dbReference type="VEuPathDB" id="FungiDB:PV10_00966"/>
<dbReference type="InterPro" id="IPR001837">
    <property type="entry name" value="Adenylate_cyclase-assoc_CAP"/>
</dbReference>
<evidence type="ECO:0000256" key="5">
    <source>
        <dbReference type="SAM" id="MobiDB-lite"/>
    </source>
</evidence>
<feature type="compositionally biased region" description="Low complexity" evidence="5">
    <location>
        <begin position="988"/>
        <end position="998"/>
    </location>
</feature>
<feature type="region of interest" description="Disordered" evidence="5">
    <location>
        <begin position="987"/>
        <end position="1100"/>
    </location>
</feature>
<dbReference type="GO" id="GO:0003779">
    <property type="term" value="F:actin binding"/>
    <property type="evidence" value="ECO:0007669"/>
    <property type="project" value="InterPro"/>
</dbReference>
<dbReference type="InterPro" id="IPR018106">
    <property type="entry name" value="CAP_CS_N"/>
</dbReference>
<feature type="compositionally biased region" description="Pro residues" evidence="5">
    <location>
        <begin position="391"/>
        <end position="403"/>
    </location>
</feature>